<proteinExistence type="predicted"/>
<reference evidence="2" key="2">
    <citation type="journal article" date="2015" name="Fish Shellfish Immunol.">
        <title>Early steps in the European eel (Anguilla anguilla)-Vibrio vulnificus interaction in the gills: Role of the RtxA13 toxin.</title>
        <authorList>
            <person name="Callol A."/>
            <person name="Pajuelo D."/>
            <person name="Ebbesson L."/>
            <person name="Teles M."/>
            <person name="MacKenzie S."/>
            <person name="Amaro C."/>
        </authorList>
    </citation>
    <scope>NUCLEOTIDE SEQUENCE</scope>
</reference>
<accession>A0A0E9RWC9</accession>
<dbReference type="EMBL" id="GBXM01075093">
    <property type="protein sequence ID" value="JAH33484.1"/>
    <property type="molecule type" value="Transcribed_RNA"/>
</dbReference>
<protein>
    <submittedName>
        <fullName evidence="2">Uncharacterized protein</fullName>
    </submittedName>
</protein>
<dbReference type="AlphaFoldDB" id="A0A0E9RWC9"/>
<name>A0A0E9RWC9_ANGAN</name>
<organism evidence="2">
    <name type="scientific">Anguilla anguilla</name>
    <name type="common">European freshwater eel</name>
    <name type="synonym">Muraena anguilla</name>
    <dbReference type="NCBI Taxonomy" id="7936"/>
    <lineage>
        <taxon>Eukaryota</taxon>
        <taxon>Metazoa</taxon>
        <taxon>Chordata</taxon>
        <taxon>Craniata</taxon>
        <taxon>Vertebrata</taxon>
        <taxon>Euteleostomi</taxon>
        <taxon>Actinopterygii</taxon>
        <taxon>Neopterygii</taxon>
        <taxon>Teleostei</taxon>
        <taxon>Anguilliformes</taxon>
        <taxon>Anguillidae</taxon>
        <taxon>Anguilla</taxon>
    </lineage>
</organism>
<reference evidence="2" key="1">
    <citation type="submission" date="2014-11" db="EMBL/GenBank/DDBJ databases">
        <authorList>
            <person name="Amaro Gonzalez C."/>
        </authorList>
    </citation>
    <scope>NUCLEOTIDE SEQUENCE</scope>
</reference>
<feature type="compositionally biased region" description="Polar residues" evidence="1">
    <location>
        <begin position="15"/>
        <end position="24"/>
    </location>
</feature>
<sequence>MMGSVVGSERKPAFNISTDCQMAP</sequence>
<evidence type="ECO:0000313" key="2">
    <source>
        <dbReference type="EMBL" id="JAH33484.1"/>
    </source>
</evidence>
<evidence type="ECO:0000256" key="1">
    <source>
        <dbReference type="SAM" id="MobiDB-lite"/>
    </source>
</evidence>
<feature type="region of interest" description="Disordered" evidence="1">
    <location>
        <begin position="1"/>
        <end position="24"/>
    </location>
</feature>